<reference evidence="1 2" key="1">
    <citation type="submission" date="2023-06" db="EMBL/GenBank/DDBJ databases">
        <title>Roseiconus lacunae JC819 isolated from Gulf of Mannar region, Tamil Nadu.</title>
        <authorList>
            <person name="Pk S."/>
            <person name="Ch S."/>
            <person name="Ch V.R."/>
        </authorList>
    </citation>
    <scope>NUCLEOTIDE SEQUENCE [LARGE SCALE GENOMIC DNA]</scope>
    <source>
        <strain evidence="1 2">JC819</strain>
    </source>
</reference>
<organism evidence="1 2">
    <name type="scientific">Roseiconus lacunae</name>
    <dbReference type="NCBI Taxonomy" id="2605694"/>
    <lineage>
        <taxon>Bacteria</taxon>
        <taxon>Pseudomonadati</taxon>
        <taxon>Planctomycetota</taxon>
        <taxon>Planctomycetia</taxon>
        <taxon>Pirellulales</taxon>
        <taxon>Pirellulaceae</taxon>
        <taxon>Roseiconus</taxon>
    </lineage>
</organism>
<evidence type="ECO:0000313" key="1">
    <source>
        <dbReference type="EMBL" id="MDM4015272.1"/>
    </source>
</evidence>
<dbReference type="RefSeq" id="WP_289162742.1">
    <property type="nucleotide sequence ID" value="NZ_JASZZN010000004.1"/>
</dbReference>
<proteinExistence type="predicted"/>
<accession>A0ABT7PFL2</accession>
<keyword evidence="2" id="KW-1185">Reference proteome</keyword>
<sequence>MITPNGISGTAGNSANRGLSHDEHHAWLDWMQFFKGIDIKAAPGCWMTVSEPHHGDVYCEALVLRSEWERWRADQ</sequence>
<dbReference type="EMBL" id="JASZZN010000004">
    <property type="protein sequence ID" value="MDM4015272.1"/>
    <property type="molecule type" value="Genomic_DNA"/>
</dbReference>
<dbReference type="Proteomes" id="UP001239462">
    <property type="component" value="Unassembled WGS sequence"/>
</dbReference>
<evidence type="ECO:0000313" key="2">
    <source>
        <dbReference type="Proteomes" id="UP001239462"/>
    </source>
</evidence>
<protein>
    <submittedName>
        <fullName evidence="1">Uncharacterized protein</fullName>
    </submittedName>
</protein>
<gene>
    <name evidence="1" type="ORF">QTN89_07530</name>
</gene>
<name>A0ABT7PFL2_9BACT</name>
<comment type="caution">
    <text evidence="1">The sequence shown here is derived from an EMBL/GenBank/DDBJ whole genome shotgun (WGS) entry which is preliminary data.</text>
</comment>